<dbReference type="GO" id="GO:0003677">
    <property type="term" value="F:DNA binding"/>
    <property type="evidence" value="ECO:0007669"/>
    <property type="project" value="InterPro"/>
</dbReference>
<dbReference type="RefSeq" id="WP_073301969.1">
    <property type="nucleotide sequence ID" value="NZ_FRAW01000002.1"/>
</dbReference>
<dbReference type="SUPFAM" id="SSF47413">
    <property type="entry name" value="lambda repressor-like DNA-binding domains"/>
    <property type="match status" value="1"/>
</dbReference>
<reference evidence="4" key="1">
    <citation type="submission" date="2016-11" db="EMBL/GenBank/DDBJ databases">
        <authorList>
            <person name="Varghese N."/>
            <person name="Submissions S."/>
        </authorList>
    </citation>
    <scope>NUCLEOTIDE SEQUENCE [LARGE SCALE GENOMIC DNA]</scope>
    <source>
        <strain evidence="4">UWOS</strain>
    </source>
</reference>
<keyword evidence="4" id="KW-1185">Reference proteome</keyword>
<keyword evidence="2" id="KW-1133">Transmembrane helix</keyword>
<dbReference type="PANTHER" id="PTHR34475">
    <property type="match status" value="1"/>
</dbReference>
<feature type="compositionally biased region" description="Acidic residues" evidence="1">
    <location>
        <begin position="158"/>
        <end position="172"/>
    </location>
</feature>
<dbReference type="AlphaFoldDB" id="A0A1M6QA98"/>
<dbReference type="Pfam" id="PF13413">
    <property type="entry name" value="HTH_25"/>
    <property type="match status" value="1"/>
</dbReference>
<dbReference type="EMBL" id="FRAW01000002">
    <property type="protein sequence ID" value="SHK17075.1"/>
    <property type="molecule type" value="Genomic_DNA"/>
</dbReference>
<organism evidence="3 4">
    <name type="scientific">Fibrobacter intestinalis</name>
    <dbReference type="NCBI Taxonomy" id="28122"/>
    <lineage>
        <taxon>Bacteria</taxon>
        <taxon>Pseudomonadati</taxon>
        <taxon>Fibrobacterota</taxon>
        <taxon>Fibrobacteria</taxon>
        <taxon>Fibrobacterales</taxon>
        <taxon>Fibrobacteraceae</taxon>
        <taxon>Fibrobacter</taxon>
    </lineage>
</organism>
<proteinExistence type="predicted"/>
<dbReference type="Gene3D" id="1.10.260.40">
    <property type="entry name" value="lambda repressor-like DNA-binding domains"/>
    <property type="match status" value="1"/>
</dbReference>
<feature type="region of interest" description="Disordered" evidence="1">
    <location>
        <begin position="146"/>
        <end position="180"/>
    </location>
</feature>
<gene>
    <name evidence="3" type="ORF">SAMN05720469_10213</name>
</gene>
<evidence type="ECO:0000313" key="3">
    <source>
        <dbReference type="EMBL" id="SHK17075.1"/>
    </source>
</evidence>
<protein>
    <submittedName>
        <fullName evidence="3">Protein RodZ, contains Xre-like HTH and DUF4115 domains</fullName>
    </submittedName>
</protein>
<evidence type="ECO:0000313" key="4">
    <source>
        <dbReference type="Proteomes" id="UP000184275"/>
    </source>
</evidence>
<name>A0A1M6QA98_9BACT</name>
<dbReference type="Proteomes" id="UP000184275">
    <property type="component" value="Unassembled WGS sequence"/>
</dbReference>
<dbReference type="PANTHER" id="PTHR34475:SF1">
    <property type="entry name" value="CYTOSKELETON PROTEIN RODZ"/>
    <property type="match status" value="1"/>
</dbReference>
<feature type="transmembrane region" description="Helical" evidence="2">
    <location>
        <begin position="121"/>
        <end position="140"/>
    </location>
</feature>
<accession>A0A1M6QA98</accession>
<dbReference type="InterPro" id="IPR010982">
    <property type="entry name" value="Lambda_DNA-bd_dom_sf"/>
</dbReference>
<dbReference type="InterPro" id="IPR001387">
    <property type="entry name" value="Cro/C1-type_HTH"/>
</dbReference>
<keyword evidence="2" id="KW-0812">Transmembrane</keyword>
<keyword evidence="2" id="KW-0472">Membrane</keyword>
<evidence type="ECO:0000256" key="2">
    <source>
        <dbReference type="SAM" id="Phobius"/>
    </source>
</evidence>
<dbReference type="CDD" id="cd00093">
    <property type="entry name" value="HTH_XRE"/>
    <property type="match status" value="1"/>
</dbReference>
<dbReference type="InterPro" id="IPR050400">
    <property type="entry name" value="Bact_Cytoskel_RodZ"/>
</dbReference>
<sequence>MSDFMEEKTPEESLGAYLKRVRENRGFSLEDFSKKTRVSLEHLREIEAGEWNKFPVEAYVRGYLNSISVVLRLDMPKILEYYSKESGSSYSKEFVAPASFASETEPFAGGKVGSNKAGTKVFIVVLLVLAAAIFVGMNFLKKMEGESVPSPVTPQAVEAEEDTSSFETDVPDGAENIPPESLNVALPESVAVEDSSAKALVKSNSATTFVSSSDSKKEVKDSVETEVGKIQFSVTGNDSVISWVGLYRSLNDNKVLREANITSSRSTLRYAYNDTLCVVIGNPDAVGQMVVNGKSMKVPVRKGYASRFCIAPNGKITRR</sequence>
<evidence type="ECO:0000256" key="1">
    <source>
        <dbReference type="SAM" id="MobiDB-lite"/>
    </source>
</evidence>